<dbReference type="SUPFAM" id="SSF103473">
    <property type="entry name" value="MFS general substrate transporter"/>
    <property type="match status" value="1"/>
</dbReference>
<proteinExistence type="inferred from homology"/>
<dbReference type="PANTHER" id="PTHR11360">
    <property type="entry name" value="MONOCARBOXYLATE TRANSPORTER"/>
    <property type="match status" value="1"/>
</dbReference>
<feature type="transmembrane region" description="Helical" evidence="3">
    <location>
        <begin position="354"/>
        <end position="374"/>
    </location>
</feature>
<organism evidence="5 6">
    <name type="scientific">Phaeosphaeria nodorum (strain SN15 / ATCC MYA-4574 / FGSC 10173)</name>
    <name type="common">Glume blotch fungus</name>
    <name type="synonym">Parastagonospora nodorum</name>
    <dbReference type="NCBI Taxonomy" id="321614"/>
    <lineage>
        <taxon>Eukaryota</taxon>
        <taxon>Fungi</taxon>
        <taxon>Dikarya</taxon>
        <taxon>Ascomycota</taxon>
        <taxon>Pezizomycotina</taxon>
        <taxon>Dothideomycetes</taxon>
        <taxon>Pleosporomycetidae</taxon>
        <taxon>Pleosporales</taxon>
        <taxon>Pleosporineae</taxon>
        <taxon>Phaeosphaeriaceae</taxon>
        <taxon>Parastagonospora</taxon>
    </lineage>
</organism>
<dbReference type="PANTHER" id="PTHR11360:SF234">
    <property type="entry name" value="MFS-TYPE TRANSPORTER DBAD-RELATED"/>
    <property type="match status" value="1"/>
</dbReference>
<dbReference type="VEuPathDB" id="FungiDB:JI435_082880"/>
<feature type="domain" description="Major facilitator superfamily (MFS) profile" evidence="4">
    <location>
        <begin position="55"/>
        <end position="448"/>
    </location>
</feature>
<dbReference type="InterPro" id="IPR036259">
    <property type="entry name" value="MFS_trans_sf"/>
</dbReference>
<dbReference type="GO" id="GO:0022857">
    <property type="term" value="F:transmembrane transporter activity"/>
    <property type="evidence" value="ECO:0007669"/>
    <property type="project" value="InterPro"/>
</dbReference>
<dbReference type="EMBL" id="CP069024">
    <property type="protein sequence ID" value="QRC92660.1"/>
    <property type="molecule type" value="Genomic_DNA"/>
</dbReference>
<sequence length="448" mass="47647">MSAIALHSASSPTRAEHWHFDYPQAKIRDSVTITLPVAVETKEDELDIPPNGGLKAWLQVLGSWMLFFNTWGILNTFGVYQTYYESGVLFKTTSSNIAWIGSIQALAMLATGAFAGPLYDRGYFRWLLIVGSLGVVLGHMLLSLVATYWEAILTQGFLVGIGGGCLYVPAVAILPTYFTSNVGLALGIAASGSSTGGIIYPIMFYKLIDKVGFAWSVRILGFTALATLIIPFAVMKVRAKPAKARSAIDWTAFSDGKFMTAVAGVMMGFTSCYVTVFYTSYFGTASGIVDTSLAFYLVPILNAGSMFGRTLPNWLSDTIGPLNVIMPSAMIVGALLFCNTAVVSAGGIVTTTLLLGFFEGVFLALPPAVFVTLIEDKSKIGTRIGMGLALAGLGVFPAGLGGGALLGSHVDQHFRNLWIFGGAFAICAGAIFTALRVWKGGFGLFVKV</sequence>
<feature type="transmembrane region" description="Helical" evidence="3">
    <location>
        <begin position="56"/>
        <end position="77"/>
    </location>
</feature>
<comment type="similarity">
    <text evidence="2">Belongs to the major facilitator superfamily. Monocarboxylate porter (TC 2.A.1.13) family.</text>
</comment>
<keyword evidence="3" id="KW-1133">Transmembrane helix</keyword>
<feature type="transmembrane region" description="Helical" evidence="3">
    <location>
        <begin position="182"/>
        <end position="203"/>
    </location>
</feature>
<dbReference type="Pfam" id="PF07690">
    <property type="entry name" value="MFS_1"/>
    <property type="match status" value="1"/>
</dbReference>
<keyword evidence="6" id="KW-1185">Reference proteome</keyword>
<name>A0A7U2EX50_PHANO</name>
<feature type="transmembrane region" description="Helical" evidence="3">
    <location>
        <begin position="386"/>
        <end position="406"/>
    </location>
</feature>
<dbReference type="InterPro" id="IPR050327">
    <property type="entry name" value="Proton-linked_MCT"/>
</dbReference>
<feature type="transmembrane region" description="Helical" evidence="3">
    <location>
        <begin position="324"/>
        <end position="348"/>
    </location>
</feature>
<dbReference type="AlphaFoldDB" id="A0A7U2EX50"/>
<evidence type="ECO:0000259" key="4">
    <source>
        <dbReference type="PROSITE" id="PS50850"/>
    </source>
</evidence>
<dbReference type="InterPro" id="IPR020846">
    <property type="entry name" value="MFS_dom"/>
</dbReference>
<feature type="transmembrane region" description="Helical" evidence="3">
    <location>
        <begin position="155"/>
        <end position="175"/>
    </location>
</feature>
<evidence type="ECO:0000256" key="1">
    <source>
        <dbReference type="ARBA" id="ARBA00004141"/>
    </source>
</evidence>
<reference evidence="6" key="1">
    <citation type="journal article" date="2021" name="BMC Genomics">
        <title>Chromosome-level genome assembly and manually-curated proteome of model necrotroph Parastagonospora nodorum Sn15 reveals a genome-wide trove of candidate effector homologs, and redundancy of virulence-related functions within an accessory chromosome.</title>
        <authorList>
            <person name="Bertazzoni S."/>
            <person name="Jones D.A.B."/>
            <person name="Phan H.T."/>
            <person name="Tan K.-C."/>
            <person name="Hane J.K."/>
        </authorList>
    </citation>
    <scope>NUCLEOTIDE SEQUENCE [LARGE SCALE GENOMIC DNA]</scope>
    <source>
        <strain evidence="6">SN15 / ATCC MYA-4574 / FGSC 10173)</strain>
    </source>
</reference>
<dbReference type="OMA" id="MAFYIVP"/>
<feature type="transmembrane region" description="Helical" evidence="3">
    <location>
        <begin position="97"/>
        <end position="119"/>
    </location>
</feature>
<keyword evidence="3" id="KW-0812">Transmembrane</keyword>
<protein>
    <recommendedName>
        <fullName evidence="4">Major facilitator superfamily (MFS) profile domain-containing protein</fullName>
    </recommendedName>
</protein>
<feature type="transmembrane region" description="Helical" evidence="3">
    <location>
        <begin position="293"/>
        <end position="312"/>
    </location>
</feature>
<evidence type="ECO:0000256" key="3">
    <source>
        <dbReference type="SAM" id="Phobius"/>
    </source>
</evidence>
<evidence type="ECO:0000256" key="2">
    <source>
        <dbReference type="ARBA" id="ARBA00006727"/>
    </source>
</evidence>
<dbReference type="PROSITE" id="PS50850">
    <property type="entry name" value="MFS"/>
    <property type="match status" value="1"/>
</dbReference>
<dbReference type="InterPro" id="IPR011701">
    <property type="entry name" value="MFS"/>
</dbReference>
<dbReference type="OrthoDB" id="6509908at2759"/>
<feature type="transmembrane region" description="Helical" evidence="3">
    <location>
        <begin position="215"/>
        <end position="237"/>
    </location>
</feature>
<dbReference type="Gene3D" id="1.20.1250.20">
    <property type="entry name" value="MFS general substrate transporter like domains"/>
    <property type="match status" value="1"/>
</dbReference>
<keyword evidence="3" id="KW-0472">Membrane</keyword>
<dbReference type="GO" id="GO:0016020">
    <property type="term" value="C:membrane"/>
    <property type="evidence" value="ECO:0007669"/>
    <property type="project" value="UniProtKB-SubCell"/>
</dbReference>
<feature type="transmembrane region" description="Helical" evidence="3">
    <location>
        <begin position="126"/>
        <end position="149"/>
    </location>
</feature>
<feature type="transmembrane region" description="Helical" evidence="3">
    <location>
        <begin position="258"/>
        <end position="281"/>
    </location>
</feature>
<accession>A0A7U2EX50</accession>
<comment type="subcellular location">
    <subcellularLocation>
        <location evidence="1">Membrane</location>
        <topology evidence="1">Multi-pass membrane protein</topology>
    </subcellularLocation>
</comment>
<dbReference type="Proteomes" id="UP000663193">
    <property type="component" value="Chromosome 2"/>
</dbReference>
<evidence type="ECO:0000313" key="6">
    <source>
        <dbReference type="Proteomes" id="UP000663193"/>
    </source>
</evidence>
<feature type="transmembrane region" description="Helical" evidence="3">
    <location>
        <begin position="418"/>
        <end position="438"/>
    </location>
</feature>
<evidence type="ECO:0000313" key="5">
    <source>
        <dbReference type="EMBL" id="QRC92660.1"/>
    </source>
</evidence>
<gene>
    <name evidence="5" type="ORF">JI435_082880</name>
</gene>